<comment type="caution">
    <text evidence="1">The sequence shown here is derived from an EMBL/GenBank/DDBJ whole genome shotgun (WGS) entry which is preliminary data.</text>
</comment>
<dbReference type="OrthoDB" id="4761172at2759"/>
<dbReference type="EMBL" id="NJES01000308">
    <property type="protein sequence ID" value="PHH73927.1"/>
    <property type="molecule type" value="Genomic_DNA"/>
</dbReference>
<reference evidence="1 2" key="1">
    <citation type="submission" date="2017-06" db="EMBL/GenBank/DDBJ databases">
        <title>Ant-infecting Ophiocordyceps genomes reveal a high diversity of potential behavioral manipulation genes and a possible major role for enterotoxins.</title>
        <authorList>
            <person name="De Bekker C."/>
            <person name="Evans H.C."/>
            <person name="Brachmann A."/>
            <person name="Hughes D.P."/>
        </authorList>
    </citation>
    <scope>NUCLEOTIDE SEQUENCE [LARGE SCALE GENOMIC DNA]</scope>
    <source>
        <strain evidence="1 2">Map16</strain>
    </source>
</reference>
<evidence type="ECO:0000313" key="1">
    <source>
        <dbReference type="EMBL" id="PHH73927.1"/>
    </source>
</evidence>
<evidence type="ECO:0000313" key="2">
    <source>
        <dbReference type="Proteomes" id="UP000226431"/>
    </source>
</evidence>
<gene>
    <name evidence="1" type="ORF">CDD80_3461</name>
</gene>
<proteinExistence type="predicted"/>
<protein>
    <recommendedName>
        <fullName evidence="3">F-box domain-containing protein</fullName>
    </recommendedName>
</protein>
<accession>A0A2C5YYU2</accession>
<sequence>MAPDNDKTWPEIERRAAASRYRLSREVKLLLSALHRYHIGRLDIGTLRGMVALDSFRRSEIADTIRKCGRMMKVHPRQSDTSLSIIRWCLELHNITDQGLPPQTFPIMRLPPEIRENVLRRVISDSFIQQVVPARDFDCGCPCAKEEHRFRTDVTKALPTLLSTVLRDEYLRVFYRSKTFRFRCTCELLHYLLKPEFSSNVSSLSVHWCGGRSSEAFALLAKCPRLKSLELGVSKVTNNFLSDRAKRLKEFFPSNYRTTRIVDVNGLEELLEIRGLKSARAVRVSRLFVLPEAVEAERSALHNMMKDRLTT</sequence>
<dbReference type="AlphaFoldDB" id="A0A2C5YYU2"/>
<dbReference type="Proteomes" id="UP000226431">
    <property type="component" value="Unassembled WGS sequence"/>
</dbReference>
<evidence type="ECO:0008006" key="3">
    <source>
        <dbReference type="Google" id="ProtNLM"/>
    </source>
</evidence>
<keyword evidence="2" id="KW-1185">Reference proteome</keyword>
<name>A0A2C5YYU2_9HYPO</name>
<organism evidence="1 2">
    <name type="scientific">Ophiocordyceps camponoti-rufipedis</name>
    <dbReference type="NCBI Taxonomy" id="2004952"/>
    <lineage>
        <taxon>Eukaryota</taxon>
        <taxon>Fungi</taxon>
        <taxon>Dikarya</taxon>
        <taxon>Ascomycota</taxon>
        <taxon>Pezizomycotina</taxon>
        <taxon>Sordariomycetes</taxon>
        <taxon>Hypocreomycetidae</taxon>
        <taxon>Hypocreales</taxon>
        <taxon>Ophiocordycipitaceae</taxon>
        <taxon>Ophiocordyceps</taxon>
    </lineage>
</organism>